<dbReference type="EMBL" id="NBUC01000007">
    <property type="protein sequence ID" value="PLU09477.1"/>
    <property type="molecule type" value="Genomic_DNA"/>
</dbReference>
<dbReference type="CDD" id="cd06583">
    <property type="entry name" value="PGRP"/>
    <property type="match status" value="1"/>
</dbReference>
<keyword evidence="5" id="KW-1185">Reference proteome</keyword>
<dbReference type="SMART" id="SM00701">
    <property type="entry name" value="PGRP"/>
    <property type="match status" value="1"/>
</dbReference>
<evidence type="ECO:0000313" key="5">
    <source>
        <dbReference type="Proteomes" id="UP001190825"/>
    </source>
</evidence>
<gene>
    <name evidence="4" type="ORF">BMJ33_00725</name>
</gene>
<dbReference type="Pfam" id="PF01510">
    <property type="entry name" value="Amidase_2"/>
    <property type="match status" value="1"/>
</dbReference>
<evidence type="ECO:0000313" key="4">
    <source>
        <dbReference type="EMBL" id="PLU09477.1"/>
    </source>
</evidence>
<dbReference type="InterPro" id="IPR036505">
    <property type="entry name" value="Amidase/PGRP_sf"/>
</dbReference>
<feature type="domain" description="N-acetylmuramoyl-L-alanine amidase" evidence="2">
    <location>
        <begin position="55"/>
        <end position="203"/>
    </location>
</feature>
<dbReference type="InterPro" id="IPR015510">
    <property type="entry name" value="PGRP"/>
</dbReference>
<dbReference type="Gene3D" id="3.40.80.10">
    <property type="entry name" value="Peptidoglycan recognition protein-like"/>
    <property type="match status" value="1"/>
</dbReference>
<protein>
    <recommendedName>
        <fullName evidence="6">N-acetylmuramoyl-L-alanine amidase</fullName>
    </recommendedName>
</protein>
<proteinExistence type="inferred from homology"/>
<dbReference type="SMART" id="SM00644">
    <property type="entry name" value="Ami_2"/>
    <property type="match status" value="1"/>
</dbReference>
<dbReference type="Proteomes" id="UP001190825">
    <property type="component" value="Unassembled WGS sequence"/>
</dbReference>
<dbReference type="SUPFAM" id="SSF55846">
    <property type="entry name" value="N-acetylmuramoyl-L-alanine amidase-like"/>
    <property type="match status" value="1"/>
</dbReference>
<comment type="caution">
    <text evidence="4">The sequence shown here is derived from an EMBL/GenBank/DDBJ whole genome shotgun (WGS) entry which is preliminary data.</text>
</comment>
<dbReference type="PANTHER" id="PTHR11022:SF41">
    <property type="entry name" value="PEPTIDOGLYCAN-RECOGNITION PROTEIN LC-RELATED"/>
    <property type="match status" value="1"/>
</dbReference>
<dbReference type="PANTHER" id="PTHR11022">
    <property type="entry name" value="PEPTIDOGLYCAN RECOGNITION PROTEIN"/>
    <property type="match status" value="1"/>
</dbReference>
<sequence>MSKYDWAPVERSSADCGCRHIHSAFGATDTVFHPVGAAEAPQPMIHGTASWEARPPRQAITLLNRRPTGIVIHHTASANVADGSLSHAKQIARNIQAFHMGQRDWNDTGQHFTISRGGYVLEGRHRSLEAARSGQRHVLGAHAENCNTEFVGIENEGTYIDRLPTTAQWTALVQLCAWLCKQYSMTADNIIGHRQCKSTECPGERFFGKLDRLRQDVSAL</sequence>
<evidence type="ECO:0000259" key="2">
    <source>
        <dbReference type="SMART" id="SM00644"/>
    </source>
</evidence>
<evidence type="ECO:0008006" key="6">
    <source>
        <dbReference type="Google" id="ProtNLM"/>
    </source>
</evidence>
<evidence type="ECO:0000259" key="3">
    <source>
        <dbReference type="SMART" id="SM00701"/>
    </source>
</evidence>
<accession>A0ABX4TUK0</accession>
<feature type="domain" description="Peptidoglycan recognition protein family" evidence="3">
    <location>
        <begin position="43"/>
        <end position="197"/>
    </location>
</feature>
<evidence type="ECO:0000256" key="1">
    <source>
        <dbReference type="ARBA" id="ARBA00007553"/>
    </source>
</evidence>
<name>A0ABX4TUK0_9HYPH</name>
<dbReference type="InterPro" id="IPR002502">
    <property type="entry name" value="Amidase_domain"/>
</dbReference>
<organism evidence="4 5">
    <name type="scientific">Sinorhizobium medicae</name>
    <dbReference type="NCBI Taxonomy" id="110321"/>
    <lineage>
        <taxon>Bacteria</taxon>
        <taxon>Pseudomonadati</taxon>
        <taxon>Pseudomonadota</taxon>
        <taxon>Alphaproteobacteria</taxon>
        <taxon>Hyphomicrobiales</taxon>
        <taxon>Rhizobiaceae</taxon>
        <taxon>Sinorhizobium/Ensifer group</taxon>
        <taxon>Sinorhizobium</taxon>
    </lineage>
</organism>
<comment type="similarity">
    <text evidence="1">Belongs to the N-acetylmuramoyl-L-alanine amidase 2 family.</text>
</comment>
<dbReference type="RefSeq" id="WP_101778355.1">
    <property type="nucleotide sequence ID" value="NZ_NBUC01000007.1"/>
</dbReference>
<reference evidence="4 5" key="1">
    <citation type="journal article" date="2018" name="FEMS Microbiol. Ecol.">
        <title>Co-invading symbiotic mutualists of Medicago polymorpha retain high ancestral diversity and contain diverse accessory genomes.</title>
        <authorList>
            <person name="Porter S.S."/>
            <person name="Faber-Hammond J.J."/>
            <person name="Friesen M.L."/>
        </authorList>
    </citation>
    <scope>NUCLEOTIDE SEQUENCE [LARGE SCALE GENOMIC DNA]</scope>
    <source>
        <strain evidence="4 5">Str16</strain>
    </source>
</reference>
<dbReference type="InterPro" id="IPR006619">
    <property type="entry name" value="PGRP_domain_met/bac"/>
</dbReference>